<dbReference type="Proteomes" id="UP000704712">
    <property type="component" value="Unassembled WGS sequence"/>
</dbReference>
<dbReference type="InterPro" id="IPR004183">
    <property type="entry name" value="Xdiol_dOase_suB"/>
</dbReference>
<dbReference type="EMBL" id="JAACNO010001745">
    <property type="protein sequence ID" value="KAF4137959.1"/>
    <property type="molecule type" value="Genomic_DNA"/>
</dbReference>
<evidence type="ECO:0000256" key="5">
    <source>
        <dbReference type="ARBA" id="ARBA00023002"/>
    </source>
</evidence>
<comment type="similarity">
    <text evidence="2">Belongs to the DODA-type extradiol aromatic ring-opening dioxygenase family.</text>
</comment>
<dbReference type="PANTHER" id="PTHR30096:SF0">
    <property type="entry name" value="4,5-DOPA DIOXYGENASE EXTRADIOL-LIKE PROTEIN"/>
    <property type="match status" value="1"/>
</dbReference>
<dbReference type="GO" id="GO:0008270">
    <property type="term" value="F:zinc ion binding"/>
    <property type="evidence" value="ECO:0007669"/>
    <property type="project" value="InterPro"/>
</dbReference>
<keyword evidence="7" id="KW-0223">Dioxygenase</keyword>
<evidence type="ECO:0000256" key="1">
    <source>
        <dbReference type="ARBA" id="ARBA00001947"/>
    </source>
</evidence>
<dbReference type="Pfam" id="PF02900">
    <property type="entry name" value="LigB"/>
    <property type="match status" value="1"/>
</dbReference>
<keyword evidence="3" id="KW-0479">Metal-binding</keyword>
<name>A0A8S9UFC4_PHYIN</name>
<evidence type="ECO:0000313" key="8">
    <source>
        <dbReference type="Proteomes" id="UP000704712"/>
    </source>
</evidence>
<reference evidence="7" key="1">
    <citation type="submission" date="2020-03" db="EMBL/GenBank/DDBJ databases">
        <title>Hybrid Assembly of Korean Phytophthora infestans isolates.</title>
        <authorList>
            <person name="Prokchorchik M."/>
            <person name="Lee Y."/>
            <person name="Seo J."/>
            <person name="Cho J.-H."/>
            <person name="Park Y.-E."/>
            <person name="Jang D.-C."/>
            <person name="Im J.-S."/>
            <person name="Choi J.-G."/>
            <person name="Park H.-J."/>
            <person name="Lee G.-B."/>
            <person name="Lee Y.-G."/>
            <person name="Hong S.-Y."/>
            <person name="Cho K."/>
            <person name="Sohn K.H."/>
        </authorList>
    </citation>
    <scope>NUCLEOTIDE SEQUENCE</scope>
    <source>
        <strain evidence="7">KR_2_A2</strain>
    </source>
</reference>
<dbReference type="GO" id="GO:0016702">
    <property type="term" value="F:oxidoreductase activity, acting on single donors with incorporation of molecular oxygen, incorporation of two atoms of oxygen"/>
    <property type="evidence" value="ECO:0007669"/>
    <property type="project" value="UniProtKB-ARBA"/>
</dbReference>
<evidence type="ECO:0000256" key="2">
    <source>
        <dbReference type="ARBA" id="ARBA00007581"/>
    </source>
</evidence>
<proteinExistence type="inferred from homology"/>
<dbReference type="InterPro" id="IPR014436">
    <property type="entry name" value="Extradiol_dOase_DODA"/>
</dbReference>
<accession>A0A8S9UFC4</accession>
<evidence type="ECO:0000256" key="3">
    <source>
        <dbReference type="ARBA" id="ARBA00022723"/>
    </source>
</evidence>
<dbReference type="PANTHER" id="PTHR30096">
    <property type="entry name" value="4,5-DOPA DIOXYGENASE EXTRADIOL-LIKE PROTEIN"/>
    <property type="match status" value="1"/>
</dbReference>
<evidence type="ECO:0000256" key="4">
    <source>
        <dbReference type="ARBA" id="ARBA00022833"/>
    </source>
</evidence>
<dbReference type="AlphaFoldDB" id="A0A8S9UFC4"/>
<gene>
    <name evidence="7" type="ORF">GN958_ATG12912</name>
</gene>
<dbReference type="GO" id="GO:0008198">
    <property type="term" value="F:ferrous iron binding"/>
    <property type="evidence" value="ECO:0007669"/>
    <property type="project" value="InterPro"/>
</dbReference>
<feature type="domain" description="Extradiol ring-cleavage dioxygenase class III enzyme subunit B" evidence="6">
    <location>
        <begin position="45"/>
        <end position="174"/>
    </location>
</feature>
<comment type="cofactor">
    <cofactor evidence="1">
        <name>Zn(2+)</name>
        <dbReference type="ChEBI" id="CHEBI:29105"/>
    </cofactor>
</comment>
<keyword evidence="4" id="KW-0862">Zinc</keyword>
<comment type="caution">
    <text evidence="7">The sequence shown here is derived from an EMBL/GenBank/DDBJ whole genome shotgun (WGS) entry which is preliminary data.</text>
</comment>
<keyword evidence="5" id="KW-0560">Oxidoreductase</keyword>
<evidence type="ECO:0000313" key="7">
    <source>
        <dbReference type="EMBL" id="KAF4137959.1"/>
    </source>
</evidence>
<protein>
    <submittedName>
        <fullName evidence="7">Catalytic LigB subunit of aromatic ring-opening dioxygenase</fullName>
    </submittedName>
</protein>
<evidence type="ECO:0000259" key="6">
    <source>
        <dbReference type="Pfam" id="PF02900"/>
    </source>
</evidence>
<dbReference type="CDD" id="cd07363">
    <property type="entry name" value="45_DOPA_Dioxygenase"/>
    <property type="match status" value="1"/>
</dbReference>
<sequence length="197" mass="22246">MRRDSRPAVELLSSIFGKLYPKDENLPKRILFVSAHFESNSYGFEIAHPDMEQLENNKIKAKLVYRGYDHGVFVPMKLILPQADIPIVTMSINSYLTNQDHFNLGKTVTSFRDEDTLIPCSGQSTHNLRDSKLSVEERTKQITNWRNAPVAKYAHPSPDHFMTFVVAAGAGMEDKEPGARALFGGWALDHMSFANYA</sequence>
<organism evidence="7 8">
    <name type="scientific">Phytophthora infestans</name>
    <name type="common">Potato late blight agent</name>
    <name type="synonym">Botrytis infestans</name>
    <dbReference type="NCBI Taxonomy" id="4787"/>
    <lineage>
        <taxon>Eukaryota</taxon>
        <taxon>Sar</taxon>
        <taxon>Stramenopiles</taxon>
        <taxon>Oomycota</taxon>
        <taxon>Peronosporomycetes</taxon>
        <taxon>Peronosporales</taxon>
        <taxon>Peronosporaceae</taxon>
        <taxon>Phytophthora</taxon>
    </lineage>
</organism>
<dbReference type="SUPFAM" id="SSF53213">
    <property type="entry name" value="LigB-like"/>
    <property type="match status" value="1"/>
</dbReference>
<dbReference type="Gene3D" id="3.40.830.10">
    <property type="entry name" value="LigB-like"/>
    <property type="match status" value="1"/>
</dbReference>